<dbReference type="RefSeq" id="WP_017275863.1">
    <property type="nucleotide sequence ID" value="NZ_RPHN01000172.1"/>
</dbReference>
<dbReference type="Proteomes" id="UP000429484">
    <property type="component" value="Unassembled WGS sequence"/>
</dbReference>
<dbReference type="PANTHER" id="PTHR40036:SF1">
    <property type="entry name" value="MACROCIN O-METHYLTRANSFERASE"/>
    <property type="match status" value="1"/>
</dbReference>
<evidence type="ECO:0008006" key="3">
    <source>
        <dbReference type="Google" id="ProtNLM"/>
    </source>
</evidence>
<dbReference type="EMBL" id="WISR01000067">
    <property type="protein sequence ID" value="MQW32481.1"/>
    <property type="molecule type" value="Genomic_DNA"/>
</dbReference>
<accession>A0AAW9THY9</accession>
<evidence type="ECO:0000313" key="1">
    <source>
        <dbReference type="EMBL" id="MQW32481.1"/>
    </source>
</evidence>
<dbReference type="SUPFAM" id="SSF53335">
    <property type="entry name" value="S-adenosyl-L-methionine-dependent methyltransferases"/>
    <property type="match status" value="1"/>
</dbReference>
<organism evidence="1 2">
    <name type="scientific">Rhizobium meliloti</name>
    <name type="common">Ensifer meliloti</name>
    <name type="synonym">Sinorhizobium meliloti</name>
    <dbReference type="NCBI Taxonomy" id="382"/>
    <lineage>
        <taxon>Bacteria</taxon>
        <taxon>Pseudomonadati</taxon>
        <taxon>Pseudomonadota</taxon>
        <taxon>Alphaproteobacteria</taxon>
        <taxon>Hyphomicrobiales</taxon>
        <taxon>Rhizobiaceae</taxon>
        <taxon>Sinorhizobium/Ensifer group</taxon>
        <taxon>Sinorhizobium</taxon>
    </lineage>
</organism>
<proteinExistence type="predicted"/>
<comment type="caution">
    <text evidence="1">The sequence shown here is derived from an EMBL/GenBank/DDBJ whole genome shotgun (WGS) entry which is preliminary data.</text>
</comment>
<dbReference type="Gene3D" id="3.40.50.150">
    <property type="entry name" value="Vaccinia Virus protein VP39"/>
    <property type="match status" value="1"/>
</dbReference>
<dbReference type="PANTHER" id="PTHR40036">
    <property type="entry name" value="MACROCIN O-METHYLTRANSFERASE"/>
    <property type="match status" value="1"/>
</dbReference>
<evidence type="ECO:0000313" key="2">
    <source>
        <dbReference type="Proteomes" id="UP000429484"/>
    </source>
</evidence>
<sequence length="283" mass="31711">MSYTTAERFTAFLLTYLPRFSAVASFMEHETETGSRYVPLLAAHEAVIGKPGVCLEFGVFRGASINYTGKKYSKRNFYGFDSFEGFPHDGRTDWNQDFSTGGKLPEVPANVTLIKGFFSDTLPGFLTNLREEVCVVNIDCDIYSSTKDVFDALQKHKLLKPGVAVAFDELINYREFIWNEALALFEMLEATGLGIRCLSVHQRVRGLEETLSMLWNGTYPSWAKQTEAGYRQQASLILTEGGLDMSILDQPYSRRRVVEVAKRLSAMVMAHAPDLAGRIKISA</sequence>
<dbReference type="InterPro" id="IPR008884">
    <property type="entry name" value="TylF_MeTrfase"/>
</dbReference>
<name>A0AAW9THY9_RHIML</name>
<reference evidence="1 2" key="1">
    <citation type="journal article" date="2013" name="Genome Biol.">
        <title>Comparative genomics of the core and accessory genomes of 48 Sinorhizobium strains comprising five genospecies.</title>
        <authorList>
            <person name="Sugawara M."/>
            <person name="Epstein B."/>
            <person name="Badgley B.D."/>
            <person name="Unno T."/>
            <person name="Xu L."/>
            <person name="Reese J."/>
            <person name="Gyaneshwar P."/>
            <person name="Denny R."/>
            <person name="Mudge J."/>
            <person name="Bharti A.K."/>
            <person name="Farmer A.D."/>
            <person name="May G.D."/>
            <person name="Woodward J.E."/>
            <person name="Medigue C."/>
            <person name="Vallenet D."/>
            <person name="Lajus A."/>
            <person name="Rouy Z."/>
            <person name="Martinez-Vaz B."/>
            <person name="Tiffin P."/>
            <person name="Young N.D."/>
            <person name="Sadowsky M.J."/>
        </authorList>
    </citation>
    <scope>NUCLEOTIDE SEQUENCE [LARGE SCALE GENOMIC DNA]</scope>
    <source>
        <strain evidence="1 2">N6B1</strain>
    </source>
</reference>
<protein>
    <recommendedName>
        <fullName evidence="3">Class I SAM-dependent methyltransferase</fullName>
    </recommendedName>
</protein>
<dbReference type="AlphaFoldDB" id="A0AAW9THY9"/>
<dbReference type="Pfam" id="PF13578">
    <property type="entry name" value="Methyltransf_24"/>
    <property type="match status" value="1"/>
</dbReference>
<gene>
    <name evidence="1" type="ORF">GHK53_06545</name>
</gene>
<dbReference type="InterPro" id="IPR029063">
    <property type="entry name" value="SAM-dependent_MTases_sf"/>
</dbReference>